<dbReference type="EMBL" id="UAVR01000013">
    <property type="protein sequence ID" value="SQA90881.1"/>
    <property type="molecule type" value="Genomic_DNA"/>
</dbReference>
<reference evidence="4 6" key="1">
    <citation type="submission" date="2017-02" db="EMBL/GenBank/DDBJ databases">
        <authorList>
            <person name="Varghese N."/>
            <person name="Submissions S."/>
        </authorList>
    </citation>
    <scope>NUCLEOTIDE SEQUENCE [LARGE SCALE GENOMIC DNA]</scope>
    <source>
        <strain evidence="4 6">DSM 16775</strain>
    </source>
</reference>
<keyword evidence="1" id="KW-0175">Coiled coil</keyword>
<dbReference type="Pfam" id="PF20693">
    <property type="entry name" value="YobI-ATPase"/>
    <property type="match status" value="1"/>
</dbReference>
<evidence type="ECO:0000313" key="5">
    <source>
        <dbReference type="EMBL" id="SQA90881.1"/>
    </source>
</evidence>
<dbReference type="InterPro" id="IPR048428">
    <property type="entry name" value="YobI-NTPase"/>
</dbReference>
<evidence type="ECO:0000259" key="3">
    <source>
        <dbReference type="Pfam" id="PF20693"/>
    </source>
</evidence>
<feature type="transmembrane region" description="Helical" evidence="2">
    <location>
        <begin position="194"/>
        <end position="212"/>
    </location>
</feature>
<keyword evidence="2" id="KW-0812">Transmembrane</keyword>
<keyword evidence="2" id="KW-0472">Membrane</keyword>
<feature type="coiled-coil region" evidence="1">
    <location>
        <begin position="423"/>
        <end position="450"/>
    </location>
</feature>
<organism evidence="5 7">
    <name type="scientific">Chryseobacterium balustinum</name>
    <dbReference type="NCBI Taxonomy" id="246"/>
    <lineage>
        <taxon>Bacteria</taxon>
        <taxon>Pseudomonadati</taxon>
        <taxon>Bacteroidota</taxon>
        <taxon>Flavobacteriia</taxon>
        <taxon>Flavobacteriales</taxon>
        <taxon>Weeksellaceae</taxon>
        <taxon>Chryseobacterium group</taxon>
        <taxon>Chryseobacterium</taxon>
    </lineage>
</organism>
<reference evidence="5 7" key="2">
    <citation type="submission" date="2018-06" db="EMBL/GenBank/DDBJ databases">
        <authorList>
            <consortium name="Pathogen Informatics"/>
            <person name="Doyle S."/>
        </authorList>
    </citation>
    <scope>NUCLEOTIDE SEQUENCE [LARGE SCALE GENOMIC DNA]</scope>
    <source>
        <strain evidence="5 7">NCTC11212</strain>
    </source>
</reference>
<protein>
    <recommendedName>
        <fullName evidence="3">YobI-like P-loop NTPase domain-containing protein</fullName>
    </recommendedName>
</protein>
<dbReference type="AlphaFoldDB" id="A0AAX2IND1"/>
<dbReference type="Proteomes" id="UP000251937">
    <property type="component" value="Unassembled WGS sequence"/>
</dbReference>
<feature type="domain" description="YobI-like P-loop NTPase" evidence="3">
    <location>
        <begin position="61"/>
        <end position="416"/>
    </location>
</feature>
<keyword evidence="6" id="KW-1185">Reference proteome</keyword>
<proteinExistence type="predicted"/>
<accession>A0AAX2IND1</accession>
<dbReference type="InterPro" id="IPR027417">
    <property type="entry name" value="P-loop_NTPase"/>
</dbReference>
<gene>
    <name evidence="5" type="ORF">NCTC11212_02784</name>
    <name evidence="4" type="ORF">SAMN05421800_1291</name>
</gene>
<sequence length="498" mass="59038">MFKNLKSKAKIHYFSFLNNMILFLGKQKIKLEKEENKNSLNLEDLTPFLSDNDNNEISETYLDSLKWGVLNDKVKNIAISGSFGTGKSTIINLFKYKNPQFKTIDVNLGKFEEKNKQTETDIETSIVQQILYFEKKGKLKESRFERITVKKYVLLKAIFLIIWIYSILYLFFDKIYNKLLIFDFKFINYNFHEFFIKTIFILISALIIKNVFNQITNLKLNKLSFNDAEFVPKADDISIINKHIDELLYFFEKTKTQIVFIEDIDRFEDAVDVFIKLRELNILINNSKDINEVVTFVYAVKDELFSKNNEKTKFFDLIIPIIPVIDYSNSNTQFLKKLRKDFIDSNILSENIIFNISPYINDMRTLVNIINEFKVYYKIKTLKTKLDAEKLFGFIILKNIYPIDFKALQNNSGIVYNIFNNKNELLKSEIELNKKEIKNLQIEIENSDNEKINDIQTLRKIYIFELMKLLPNAKQILQNEISFFDLIVNRQQKVDIRY</sequence>
<dbReference type="KEGG" id="cbp:EB354_13845"/>
<evidence type="ECO:0000256" key="2">
    <source>
        <dbReference type="SAM" id="Phobius"/>
    </source>
</evidence>
<name>A0AAX2IND1_9FLAO</name>
<feature type="transmembrane region" description="Helical" evidence="2">
    <location>
        <begin position="153"/>
        <end position="172"/>
    </location>
</feature>
<comment type="caution">
    <text evidence="5">The sequence shown here is derived from an EMBL/GenBank/DDBJ whole genome shotgun (WGS) entry which is preliminary data.</text>
</comment>
<evidence type="ECO:0000256" key="1">
    <source>
        <dbReference type="SAM" id="Coils"/>
    </source>
</evidence>
<keyword evidence="2" id="KW-1133">Transmembrane helix</keyword>
<dbReference type="SUPFAM" id="SSF52540">
    <property type="entry name" value="P-loop containing nucleoside triphosphate hydrolases"/>
    <property type="match status" value="1"/>
</dbReference>
<dbReference type="Proteomes" id="UP000190669">
    <property type="component" value="Unassembled WGS sequence"/>
</dbReference>
<dbReference type="EMBL" id="FUZE01000029">
    <property type="protein sequence ID" value="SKC08708.1"/>
    <property type="molecule type" value="Genomic_DNA"/>
</dbReference>
<evidence type="ECO:0000313" key="4">
    <source>
        <dbReference type="EMBL" id="SKC08708.1"/>
    </source>
</evidence>
<evidence type="ECO:0000313" key="6">
    <source>
        <dbReference type="Proteomes" id="UP000190669"/>
    </source>
</evidence>
<evidence type="ECO:0000313" key="7">
    <source>
        <dbReference type="Proteomes" id="UP000251937"/>
    </source>
</evidence>